<protein>
    <recommendedName>
        <fullName evidence="3">Ankyrin</fullName>
    </recommendedName>
</protein>
<dbReference type="SMART" id="SM00248">
    <property type="entry name" value="ANK"/>
    <property type="match status" value="4"/>
</dbReference>
<evidence type="ECO:0000313" key="1">
    <source>
        <dbReference type="EMBL" id="KAL1582183.1"/>
    </source>
</evidence>
<sequence length="434" mass="48379">MDKHVTLESCSLGEVRTWDYEEIYASLVDPDSGFDEPLLSAAGEEDSSRLPLLLQIAQLLDSEDRETVLTENPPPDFGGGLCLRNPLLRAIETKRSENVRLLLELGADPDGALRETQLFNARLLRRFTTIPYMRGPELWNPPTAEDVGSVPHEFIPLTEDELLKRREEGRVSTFWAEPRKTRIEVPLENGLLNSVVQAWASTAAILNQVRDSGADISHWQGSVAHELLPEEDELSPSALAISTPLHSAIAVDDMEMLQILVERFDVNSRAMVSGSLALTPVQYAVAIGRMEAFRILRAHRDADLNLLTPVSGVDLLHIAVATLGTEILDALADDVPVSKVPATALGHSLLHVACLPYKKQEVQASPKIVESIHDTRNMHWTRFRLPVPDHHRSQQCRDLDDETSRQAVICKNLVEELRPEELQRPDYCGNTPLH</sequence>
<comment type="caution">
    <text evidence="1">The sequence shown here is derived from an EMBL/GenBank/DDBJ whole genome shotgun (WGS) entry which is preliminary data.</text>
</comment>
<dbReference type="AlphaFoldDB" id="A0AB34KG16"/>
<name>A0AB34KG16_9PEZI</name>
<dbReference type="Proteomes" id="UP000803884">
    <property type="component" value="Unassembled WGS sequence"/>
</dbReference>
<accession>A0AB34KG16</accession>
<dbReference type="GeneID" id="96010490"/>
<reference evidence="1 2" key="1">
    <citation type="journal article" date="2020" name="Microbiol. Resour. Announc.">
        <title>Draft Genome Sequence of a Cladosporium Species Isolated from the Mesophotic Ascidian Didemnum maculosum.</title>
        <authorList>
            <person name="Gioti A."/>
            <person name="Siaperas R."/>
            <person name="Nikolaivits E."/>
            <person name="Le Goff G."/>
            <person name="Ouazzani J."/>
            <person name="Kotoulas G."/>
            <person name="Topakas E."/>
        </authorList>
    </citation>
    <scope>NUCLEOTIDE SEQUENCE [LARGE SCALE GENOMIC DNA]</scope>
    <source>
        <strain evidence="1 2">TM138-S3</strain>
    </source>
</reference>
<dbReference type="SUPFAM" id="SSF48403">
    <property type="entry name" value="Ankyrin repeat"/>
    <property type="match status" value="1"/>
</dbReference>
<evidence type="ECO:0000313" key="2">
    <source>
        <dbReference type="Proteomes" id="UP000803884"/>
    </source>
</evidence>
<dbReference type="Gene3D" id="1.25.40.20">
    <property type="entry name" value="Ankyrin repeat-containing domain"/>
    <property type="match status" value="1"/>
</dbReference>
<gene>
    <name evidence="1" type="ORF">WHR41_09048</name>
</gene>
<dbReference type="RefSeq" id="XP_069225290.1">
    <property type="nucleotide sequence ID" value="XM_069377652.1"/>
</dbReference>
<dbReference type="EMBL" id="JAAQHG020000061">
    <property type="protein sequence ID" value="KAL1582183.1"/>
    <property type="molecule type" value="Genomic_DNA"/>
</dbReference>
<evidence type="ECO:0008006" key="3">
    <source>
        <dbReference type="Google" id="ProtNLM"/>
    </source>
</evidence>
<dbReference type="InterPro" id="IPR036770">
    <property type="entry name" value="Ankyrin_rpt-contain_sf"/>
</dbReference>
<dbReference type="InterPro" id="IPR002110">
    <property type="entry name" value="Ankyrin_rpt"/>
</dbReference>
<organism evidence="1 2">
    <name type="scientific">Cladosporium halotolerans</name>
    <dbReference type="NCBI Taxonomy" id="1052096"/>
    <lineage>
        <taxon>Eukaryota</taxon>
        <taxon>Fungi</taxon>
        <taxon>Dikarya</taxon>
        <taxon>Ascomycota</taxon>
        <taxon>Pezizomycotina</taxon>
        <taxon>Dothideomycetes</taxon>
        <taxon>Dothideomycetidae</taxon>
        <taxon>Cladosporiales</taxon>
        <taxon>Cladosporiaceae</taxon>
        <taxon>Cladosporium</taxon>
    </lineage>
</organism>
<proteinExistence type="predicted"/>
<keyword evidence="2" id="KW-1185">Reference proteome</keyword>